<dbReference type="PROSITE" id="PS01085">
    <property type="entry name" value="RIBUL_P_3_EPIMER_1"/>
    <property type="match status" value="1"/>
</dbReference>
<evidence type="ECO:0000256" key="1">
    <source>
        <dbReference type="ARBA" id="ARBA00001782"/>
    </source>
</evidence>
<dbReference type="InterPro" id="IPR011060">
    <property type="entry name" value="RibuloseP-bd_barrel"/>
</dbReference>
<protein>
    <recommendedName>
        <fullName evidence="7 10">Ribulose-phosphate 3-epimerase</fullName>
        <ecNumber evidence="7 10">5.1.3.1</ecNumber>
    </recommendedName>
</protein>
<accession>A0A8J7YKI0</accession>
<dbReference type="PIRSF" id="PIRSF001461">
    <property type="entry name" value="RPE"/>
    <property type="match status" value="1"/>
</dbReference>
<dbReference type="GO" id="GO:0005737">
    <property type="term" value="C:cytoplasm"/>
    <property type="evidence" value="ECO:0007669"/>
    <property type="project" value="UniProtKB-ARBA"/>
</dbReference>
<comment type="catalytic activity">
    <reaction evidence="1 10 11">
        <text>D-ribulose 5-phosphate = D-xylulose 5-phosphate</text>
        <dbReference type="Rhea" id="RHEA:13677"/>
        <dbReference type="ChEBI" id="CHEBI:57737"/>
        <dbReference type="ChEBI" id="CHEBI:58121"/>
        <dbReference type="EC" id="5.1.3.1"/>
    </reaction>
</comment>
<dbReference type="EMBL" id="JAGVSJ010000010">
    <property type="protein sequence ID" value="MBX8631879.1"/>
    <property type="molecule type" value="Genomic_DNA"/>
</dbReference>
<feature type="binding site" evidence="10 13">
    <location>
        <position position="65"/>
    </location>
    <ligand>
        <name>a divalent metal cation</name>
        <dbReference type="ChEBI" id="CHEBI:60240"/>
    </ligand>
</feature>
<keyword evidence="8 10" id="KW-0479">Metal-binding</keyword>
<evidence type="ECO:0000313" key="15">
    <source>
        <dbReference type="EMBL" id="MBX8631879.1"/>
    </source>
</evidence>
<dbReference type="NCBIfam" id="TIGR01163">
    <property type="entry name" value="rpe"/>
    <property type="match status" value="1"/>
</dbReference>
<sequence>MVRISPSILSSDFGDLRNEVIKVDKGGADSIHIDVMDGHFVPNLTFGPELVKSIRAATKLRFDTHLMVERADLFVEMFSSAGSDLLIIHPEAKHEIGAVIHTIDELGRMCGIAINPETPLSAVRHILPKVSFLLIMSVHPGFGGQRFIPETLKKIREARELVDREGLSVTISVDGGITLQNARDVVAAGADELVAGNSIFRSGDPLSALRALKSV</sequence>
<comment type="cofactor">
    <cofactor evidence="5">
        <name>Fe(2+)</name>
        <dbReference type="ChEBI" id="CHEBI:29033"/>
    </cofactor>
</comment>
<dbReference type="PANTHER" id="PTHR11749">
    <property type="entry name" value="RIBULOSE-5-PHOSPHATE-3-EPIMERASE"/>
    <property type="match status" value="1"/>
</dbReference>
<dbReference type="EC" id="5.1.3.1" evidence="7 10"/>
<keyword evidence="10 11" id="KW-0119">Carbohydrate metabolism</keyword>
<feature type="active site" description="Proton acceptor" evidence="10 12">
    <location>
        <position position="34"/>
    </location>
</feature>
<evidence type="ECO:0000256" key="6">
    <source>
        <dbReference type="ARBA" id="ARBA00009541"/>
    </source>
</evidence>
<evidence type="ECO:0000256" key="4">
    <source>
        <dbReference type="ARBA" id="ARBA00001947"/>
    </source>
</evidence>
<feature type="binding site" evidence="10 13">
    <location>
        <position position="174"/>
    </location>
    <ligand>
        <name>a divalent metal cation</name>
        <dbReference type="ChEBI" id="CHEBI:60240"/>
    </ligand>
</feature>
<evidence type="ECO:0000256" key="14">
    <source>
        <dbReference type="PIRSR" id="PIRSR001461-3"/>
    </source>
</evidence>
<dbReference type="InterPro" id="IPR026019">
    <property type="entry name" value="Ribul_P_3_epim"/>
</dbReference>
<comment type="caution">
    <text evidence="10">Lacks conserved residue(s) required for the propagation of feature annotation.</text>
</comment>
<organism evidence="15 16">
    <name type="scientific">Candidatus Sysuiplasma superficiale</name>
    <dbReference type="NCBI Taxonomy" id="2823368"/>
    <lineage>
        <taxon>Archaea</taxon>
        <taxon>Methanobacteriati</taxon>
        <taxon>Thermoplasmatota</taxon>
        <taxon>Thermoplasmata</taxon>
        <taxon>Candidatus Sysuiplasmatales</taxon>
        <taxon>Candidatus Sysuiplasmataceae</taxon>
        <taxon>Candidatus Sysuiplasma</taxon>
    </lineage>
</organism>
<keyword evidence="13" id="KW-0862">Zinc</keyword>
<feature type="binding site" evidence="10 14">
    <location>
        <position position="7"/>
    </location>
    <ligand>
        <name>substrate</name>
    </ligand>
</feature>
<dbReference type="CDD" id="cd00429">
    <property type="entry name" value="RPE"/>
    <property type="match status" value="1"/>
</dbReference>
<dbReference type="GO" id="GO:0004750">
    <property type="term" value="F:D-ribulose-phosphate 3-epimerase activity"/>
    <property type="evidence" value="ECO:0007669"/>
    <property type="project" value="UniProtKB-UniRule"/>
</dbReference>
<dbReference type="GO" id="GO:0046872">
    <property type="term" value="F:metal ion binding"/>
    <property type="evidence" value="ECO:0007669"/>
    <property type="project" value="UniProtKB-UniRule"/>
</dbReference>
<feature type="binding site" evidence="10">
    <location>
        <begin position="174"/>
        <end position="176"/>
    </location>
    <ligand>
        <name>substrate</name>
    </ligand>
</feature>
<dbReference type="AlphaFoldDB" id="A0A8J7YKI0"/>
<evidence type="ECO:0000313" key="16">
    <source>
        <dbReference type="Proteomes" id="UP000716004"/>
    </source>
</evidence>
<comment type="function">
    <text evidence="10">Catalyzes the reversible epimerization of D-ribulose 5-phosphate to D-xylulose 5-phosphate.</text>
</comment>
<dbReference type="InterPro" id="IPR000056">
    <property type="entry name" value="Ribul_P_3_epim-like"/>
</dbReference>
<evidence type="ECO:0000256" key="5">
    <source>
        <dbReference type="ARBA" id="ARBA00001954"/>
    </source>
</evidence>
<dbReference type="GO" id="GO:0006098">
    <property type="term" value="P:pentose-phosphate shunt"/>
    <property type="evidence" value="ECO:0007669"/>
    <property type="project" value="UniProtKB-UniRule"/>
</dbReference>
<dbReference type="Pfam" id="PF00834">
    <property type="entry name" value="Ribul_P_3_epim"/>
    <property type="match status" value="1"/>
</dbReference>
<dbReference type="Gene3D" id="3.20.20.70">
    <property type="entry name" value="Aldolase class I"/>
    <property type="match status" value="1"/>
</dbReference>
<dbReference type="NCBIfam" id="NF004076">
    <property type="entry name" value="PRK05581.1-4"/>
    <property type="match status" value="1"/>
</dbReference>
<dbReference type="InterPro" id="IPR013785">
    <property type="entry name" value="Aldolase_TIM"/>
</dbReference>
<evidence type="ECO:0000256" key="8">
    <source>
        <dbReference type="ARBA" id="ARBA00022723"/>
    </source>
</evidence>
<feature type="binding site" evidence="14">
    <location>
        <position position="176"/>
    </location>
    <ligand>
        <name>substrate</name>
    </ligand>
</feature>
<keyword evidence="9 10" id="KW-0413">Isomerase</keyword>
<feature type="active site" description="Proton donor" evidence="10 12">
    <location>
        <position position="174"/>
    </location>
</feature>
<feature type="binding site" evidence="10 14">
    <location>
        <position position="65"/>
    </location>
    <ligand>
        <name>substrate</name>
    </ligand>
</feature>
<dbReference type="GO" id="GO:0019323">
    <property type="term" value="P:pentose catabolic process"/>
    <property type="evidence" value="ECO:0007669"/>
    <property type="project" value="UniProtKB-UniRule"/>
</dbReference>
<proteinExistence type="inferred from homology"/>
<evidence type="ECO:0000256" key="12">
    <source>
        <dbReference type="PIRSR" id="PIRSR001461-1"/>
    </source>
</evidence>
<comment type="cofactor">
    <cofactor evidence="2">
        <name>Mn(2+)</name>
        <dbReference type="ChEBI" id="CHEBI:29035"/>
    </cofactor>
</comment>
<name>A0A8J7YKI0_9ARCH</name>
<comment type="cofactor">
    <cofactor evidence="4">
        <name>Zn(2+)</name>
        <dbReference type="ChEBI" id="CHEBI:29105"/>
    </cofactor>
</comment>
<evidence type="ECO:0000256" key="9">
    <source>
        <dbReference type="ARBA" id="ARBA00023235"/>
    </source>
</evidence>
<gene>
    <name evidence="10 15" type="primary">rpe</name>
    <name evidence="15" type="ORF">J9259_05100</name>
</gene>
<comment type="caution">
    <text evidence="15">The sequence shown here is derived from an EMBL/GenBank/DDBJ whole genome shotgun (WGS) entry which is preliminary data.</text>
</comment>
<evidence type="ECO:0000256" key="7">
    <source>
        <dbReference type="ARBA" id="ARBA00013188"/>
    </source>
</evidence>
<evidence type="ECO:0000256" key="2">
    <source>
        <dbReference type="ARBA" id="ARBA00001936"/>
    </source>
</evidence>
<feature type="binding site" evidence="10 14">
    <location>
        <begin position="141"/>
        <end position="144"/>
    </location>
    <ligand>
        <name>substrate</name>
    </ligand>
</feature>
<evidence type="ECO:0000256" key="13">
    <source>
        <dbReference type="PIRSR" id="PIRSR001461-2"/>
    </source>
</evidence>
<comment type="pathway">
    <text evidence="10">Carbohydrate degradation.</text>
</comment>
<reference evidence="15" key="1">
    <citation type="submission" date="2021-04" db="EMBL/GenBank/DDBJ databases">
        <title>Genomic insights into ecological role and evolution of a novel Thermoplasmata order Candidatus Sysuiplasmatales.</title>
        <authorList>
            <person name="Yuan Y."/>
        </authorList>
    </citation>
    <scope>NUCLEOTIDE SEQUENCE</scope>
    <source>
        <strain evidence="15">YP2-bin.285</strain>
    </source>
</reference>
<feature type="binding site" evidence="10 13">
    <location>
        <position position="34"/>
    </location>
    <ligand>
        <name>a divalent metal cation</name>
        <dbReference type="ChEBI" id="CHEBI:60240"/>
    </ligand>
</feature>
<evidence type="ECO:0000256" key="10">
    <source>
        <dbReference type="HAMAP-Rule" id="MF_02227"/>
    </source>
</evidence>
<dbReference type="FunFam" id="3.20.20.70:FF:000004">
    <property type="entry name" value="Ribulose-phosphate 3-epimerase"/>
    <property type="match status" value="1"/>
</dbReference>
<feature type="binding site" evidence="10 13">
    <location>
        <position position="32"/>
    </location>
    <ligand>
        <name>a divalent metal cation</name>
        <dbReference type="ChEBI" id="CHEBI:60240"/>
    </ligand>
</feature>
<dbReference type="HAMAP" id="MF_02227">
    <property type="entry name" value="RPE"/>
    <property type="match status" value="1"/>
</dbReference>
<comment type="similarity">
    <text evidence="6 10 11">Belongs to the ribulose-phosphate 3-epimerase family.</text>
</comment>
<dbReference type="PROSITE" id="PS01086">
    <property type="entry name" value="RIBUL_P_3_EPIMER_2"/>
    <property type="match status" value="1"/>
</dbReference>
<keyword evidence="13" id="KW-0464">Manganese</keyword>
<keyword evidence="13" id="KW-0170">Cobalt</keyword>
<dbReference type="Proteomes" id="UP000716004">
    <property type="component" value="Unassembled WGS sequence"/>
</dbReference>
<evidence type="ECO:0000256" key="11">
    <source>
        <dbReference type="PIRNR" id="PIRNR001461"/>
    </source>
</evidence>
<dbReference type="SUPFAM" id="SSF51366">
    <property type="entry name" value="Ribulose-phoshate binding barrel"/>
    <property type="match status" value="1"/>
</dbReference>
<evidence type="ECO:0000256" key="3">
    <source>
        <dbReference type="ARBA" id="ARBA00001941"/>
    </source>
</evidence>
<comment type="cofactor">
    <cofactor evidence="3">
        <name>Co(2+)</name>
        <dbReference type="ChEBI" id="CHEBI:48828"/>
    </cofactor>
</comment>
<comment type="cofactor">
    <cofactor evidence="10 13">
        <name>a divalent metal cation</name>
        <dbReference type="ChEBI" id="CHEBI:60240"/>
    </cofactor>
    <text evidence="10 13">Binds 1 divalent metal cation per subunit.</text>
</comment>